<keyword evidence="2" id="KW-1185">Reference proteome</keyword>
<name>A0A3N0HXE9_9FIRM</name>
<dbReference type="InterPro" id="IPR021701">
    <property type="entry name" value="DUF3284"/>
</dbReference>
<dbReference type="EMBL" id="RJQC01000004">
    <property type="protein sequence ID" value="RNM29421.1"/>
    <property type="molecule type" value="Genomic_DNA"/>
</dbReference>
<accession>A0A3N0HXE9</accession>
<protein>
    <submittedName>
        <fullName evidence="1">DUF3284 domain-containing protein</fullName>
    </submittedName>
</protein>
<organism evidence="1 2">
    <name type="scientific">Absicoccus porci</name>
    <dbReference type="NCBI Taxonomy" id="2486576"/>
    <lineage>
        <taxon>Bacteria</taxon>
        <taxon>Bacillati</taxon>
        <taxon>Bacillota</taxon>
        <taxon>Erysipelotrichia</taxon>
        <taxon>Erysipelotrichales</taxon>
        <taxon>Erysipelotrichaceae</taxon>
        <taxon>Absicoccus</taxon>
    </lineage>
</organism>
<dbReference type="OrthoDB" id="1956914at2"/>
<dbReference type="AlphaFoldDB" id="A0A3N0HXE9"/>
<reference evidence="1 2" key="1">
    <citation type="submission" date="2018-11" db="EMBL/GenBank/DDBJ databases">
        <title>Clostridium sp. nov., a member of the family Erysipelotrichaceae isolated from pig faeces.</title>
        <authorList>
            <person name="Chang Y.-H."/>
        </authorList>
    </citation>
    <scope>NUCLEOTIDE SEQUENCE [LARGE SCALE GENOMIC DNA]</scope>
    <source>
        <strain evidence="1 2">YH-panp20</strain>
    </source>
</reference>
<proteinExistence type="predicted"/>
<sequence length="154" mass="18480">MIINRKLNVSDEELFDYIVKLFRQEIKKQGFGDVRIQDFYKGLVLKKSIQNQEENRSYSFTIAEYDRPKRIKIIYTTSKGTRFVDYRIRHKKDFVCDVEYEEDIVAKNLRMRLKAMNNDAKTRKNMAKSIKAIEQDIISKRQQDHPMETNLFSE</sequence>
<evidence type="ECO:0000313" key="1">
    <source>
        <dbReference type="EMBL" id="RNM29421.1"/>
    </source>
</evidence>
<evidence type="ECO:0000313" key="2">
    <source>
        <dbReference type="Proteomes" id="UP000276568"/>
    </source>
</evidence>
<comment type="caution">
    <text evidence="1">The sequence shown here is derived from an EMBL/GenBank/DDBJ whole genome shotgun (WGS) entry which is preliminary data.</text>
</comment>
<gene>
    <name evidence="1" type="ORF">EDX97_10580</name>
</gene>
<dbReference type="Proteomes" id="UP000276568">
    <property type="component" value="Unassembled WGS sequence"/>
</dbReference>
<dbReference type="Pfam" id="PF11687">
    <property type="entry name" value="DUF3284"/>
    <property type="match status" value="1"/>
</dbReference>
<dbReference type="RefSeq" id="WP_128521109.1">
    <property type="nucleotide sequence ID" value="NZ_RJQC01000004.1"/>
</dbReference>